<keyword evidence="5" id="KW-0862">Zinc</keyword>
<evidence type="ECO:0000313" key="11">
    <source>
        <dbReference type="Proteomes" id="UP000094527"/>
    </source>
</evidence>
<dbReference type="EMBL" id="LJIJ01001770">
    <property type="protein sequence ID" value="ODM90845.1"/>
    <property type="molecule type" value="Genomic_DNA"/>
</dbReference>
<name>A0A1D2MCZ1_ORCCI</name>
<keyword evidence="6" id="KW-0238">DNA-binding</keyword>
<dbReference type="SMART" id="SM00355">
    <property type="entry name" value="ZnF_C2H2"/>
    <property type="match status" value="5"/>
</dbReference>
<keyword evidence="2" id="KW-0479">Metal-binding</keyword>
<dbReference type="Pfam" id="PF00096">
    <property type="entry name" value="zf-C2H2"/>
    <property type="match status" value="1"/>
</dbReference>
<keyword evidence="3" id="KW-0677">Repeat</keyword>
<dbReference type="GO" id="GO:0008270">
    <property type="term" value="F:zinc ion binding"/>
    <property type="evidence" value="ECO:0007669"/>
    <property type="project" value="UniProtKB-KW"/>
</dbReference>
<dbReference type="STRING" id="48709.A0A1D2MCZ1"/>
<evidence type="ECO:0000313" key="10">
    <source>
        <dbReference type="EMBL" id="ODM90845.1"/>
    </source>
</evidence>
<dbReference type="InterPro" id="IPR036236">
    <property type="entry name" value="Znf_C2H2_sf"/>
</dbReference>
<keyword evidence="11" id="KW-1185">Reference proteome</keyword>
<dbReference type="InterPro" id="IPR050331">
    <property type="entry name" value="Zinc_finger"/>
</dbReference>
<dbReference type="InterPro" id="IPR013087">
    <property type="entry name" value="Znf_C2H2_type"/>
</dbReference>
<gene>
    <name evidence="10" type="ORF">Ocin01_15837</name>
</gene>
<dbReference type="PROSITE" id="PS50157">
    <property type="entry name" value="ZINC_FINGER_C2H2_2"/>
    <property type="match status" value="4"/>
</dbReference>
<dbReference type="GO" id="GO:0010468">
    <property type="term" value="P:regulation of gene expression"/>
    <property type="evidence" value="ECO:0007669"/>
    <property type="project" value="TreeGrafter"/>
</dbReference>
<protein>
    <submittedName>
        <fullName evidence="10">Putative zinc finger protein</fullName>
    </submittedName>
</protein>
<evidence type="ECO:0000256" key="4">
    <source>
        <dbReference type="ARBA" id="ARBA00022771"/>
    </source>
</evidence>
<reference evidence="10 11" key="1">
    <citation type="journal article" date="2016" name="Genome Biol. Evol.">
        <title>Gene Family Evolution Reflects Adaptation to Soil Environmental Stressors in the Genome of the Collembolan Orchesella cincta.</title>
        <authorList>
            <person name="Faddeeva-Vakhrusheva A."/>
            <person name="Derks M.F."/>
            <person name="Anvar S.Y."/>
            <person name="Agamennone V."/>
            <person name="Suring W."/>
            <person name="Smit S."/>
            <person name="van Straalen N.M."/>
            <person name="Roelofs D."/>
        </authorList>
    </citation>
    <scope>NUCLEOTIDE SEQUENCE [LARGE SCALE GENOMIC DNA]</scope>
    <source>
        <tissue evidence="10">Mixed pool</tissue>
    </source>
</reference>
<dbReference type="PROSITE" id="PS00028">
    <property type="entry name" value="ZINC_FINGER_C2H2_1"/>
    <property type="match status" value="3"/>
</dbReference>
<keyword evidence="4 8" id="KW-0863">Zinc-finger</keyword>
<evidence type="ECO:0000256" key="6">
    <source>
        <dbReference type="ARBA" id="ARBA00023125"/>
    </source>
</evidence>
<evidence type="ECO:0000256" key="3">
    <source>
        <dbReference type="ARBA" id="ARBA00022737"/>
    </source>
</evidence>
<evidence type="ECO:0000256" key="1">
    <source>
        <dbReference type="ARBA" id="ARBA00004123"/>
    </source>
</evidence>
<dbReference type="PANTHER" id="PTHR16515">
    <property type="entry name" value="PR DOMAIN ZINC FINGER PROTEIN"/>
    <property type="match status" value="1"/>
</dbReference>
<dbReference type="OrthoDB" id="10039931at2759"/>
<dbReference type="Gene3D" id="3.30.160.60">
    <property type="entry name" value="Classic Zinc Finger"/>
    <property type="match status" value="4"/>
</dbReference>
<proteinExistence type="predicted"/>
<dbReference type="Proteomes" id="UP000094527">
    <property type="component" value="Unassembled WGS sequence"/>
</dbReference>
<organism evidence="10 11">
    <name type="scientific">Orchesella cincta</name>
    <name type="common">Springtail</name>
    <name type="synonym">Podura cincta</name>
    <dbReference type="NCBI Taxonomy" id="48709"/>
    <lineage>
        <taxon>Eukaryota</taxon>
        <taxon>Metazoa</taxon>
        <taxon>Ecdysozoa</taxon>
        <taxon>Arthropoda</taxon>
        <taxon>Hexapoda</taxon>
        <taxon>Collembola</taxon>
        <taxon>Entomobryomorpha</taxon>
        <taxon>Entomobryoidea</taxon>
        <taxon>Orchesellidae</taxon>
        <taxon>Orchesellinae</taxon>
        <taxon>Orchesella</taxon>
    </lineage>
</organism>
<evidence type="ECO:0000256" key="7">
    <source>
        <dbReference type="ARBA" id="ARBA00023242"/>
    </source>
</evidence>
<dbReference type="OMA" id="RTHCKES"/>
<comment type="caution">
    <text evidence="10">The sequence shown here is derived from an EMBL/GenBank/DDBJ whole genome shotgun (WGS) entry which is preliminary data.</text>
</comment>
<evidence type="ECO:0000256" key="2">
    <source>
        <dbReference type="ARBA" id="ARBA00022723"/>
    </source>
</evidence>
<evidence type="ECO:0000256" key="5">
    <source>
        <dbReference type="ARBA" id="ARBA00022833"/>
    </source>
</evidence>
<dbReference type="GO" id="GO:0003677">
    <property type="term" value="F:DNA binding"/>
    <property type="evidence" value="ECO:0007669"/>
    <property type="project" value="UniProtKB-KW"/>
</dbReference>
<feature type="domain" description="C2H2-type" evidence="9">
    <location>
        <begin position="109"/>
        <end position="137"/>
    </location>
</feature>
<accession>A0A1D2MCZ1</accession>
<comment type="subcellular location">
    <subcellularLocation>
        <location evidence="1">Nucleus</location>
    </subcellularLocation>
</comment>
<dbReference type="AlphaFoldDB" id="A0A1D2MCZ1"/>
<feature type="domain" description="C2H2-type" evidence="9">
    <location>
        <begin position="138"/>
        <end position="165"/>
    </location>
</feature>
<evidence type="ECO:0000256" key="8">
    <source>
        <dbReference type="PROSITE-ProRule" id="PRU00042"/>
    </source>
</evidence>
<dbReference type="Pfam" id="PF13912">
    <property type="entry name" value="zf-C2H2_6"/>
    <property type="match status" value="2"/>
</dbReference>
<evidence type="ECO:0000259" key="9">
    <source>
        <dbReference type="PROSITE" id="PS50157"/>
    </source>
</evidence>
<dbReference type="GO" id="GO:0005634">
    <property type="term" value="C:nucleus"/>
    <property type="evidence" value="ECO:0007669"/>
    <property type="project" value="UniProtKB-SubCell"/>
</dbReference>
<dbReference type="PANTHER" id="PTHR16515:SF49">
    <property type="entry name" value="GASTRULA ZINC FINGER PROTEIN XLCGF49.1-LIKE-RELATED"/>
    <property type="match status" value="1"/>
</dbReference>
<sequence length="202" mass="23442">MIVPFAPVLSTAAVSLRNHIWTHYSEQDKAEAVARGEEVPLFLRKEFQCDQCSRSFSYLTLLESHLKEKHGTGEKAEKEKELCGICGAAVTNLHAHTRLKHTKEEDKKFECGICKKKFAYNNHLQNHRRLAHSNQKPFQCDVCGREFKLLKWMETHRFGHEEVKPFESEVCGIGFSRKQVMKRHISTVHEGKKRTDHKKSQK</sequence>
<dbReference type="SUPFAM" id="SSF57667">
    <property type="entry name" value="beta-beta-alpha zinc fingers"/>
    <property type="match status" value="3"/>
</dbReference>
<feature type="domain" description="C2H2-type" evidence="9">
    <location>
        <begin position="47"/>
        <end position="76"/>
    </location>
</feature>
<feature type="domain" description="C2H2-type" evidence="9">
    <location>
        <begin position="166"/>
        <end position="194"/>
    </location>
</feature>
<keyword evidence="7" id="KW-0539">Nucleus</keyword>